<dbReference type="GO" id="GO:0046914">
    <property type="term" value="F:transition metal ion binding"/>
    <property type="evidence" value="ECO:0007669"/>
    <property type="project" value="InterPro"/>
</dbReference>
<keyword evidence="4" id="KW-0408">Iron</keyword>
<keyword evidence="6" id="KW-0238">DNA-binding</keyword>
<protein>
    <submittedName>
        <fullName evidence="9">Iron (Metal) dependent repressor, DtxR family</fullName>
    </submittedName>
</protein>
<dbReference type="Gene3D" id="2.30.30.90">
    <property type="match status" value="1"/>
</dbReference>
<dbReference type="STRING" id="660517.SAMN04487946_10157"/>
<accession>A0A1H3CK97</accession>
<evidence type="ECO:0000256" key="2">
    <source>
        <dbReference type="ARBA" id="ARBA00007871"/>
    </source>
</evidence>
<dbReference type="InterPro" id="IPR022687">
    <property type="entry name" value="HTH_DTXR"/>
</dbReference>
<dbReference type="RefSeq" id="WP_089763880.1">
    <property type="nucleotide sequence ID" value="NZ_FNPB01000001.1"/>
</dbReference>
<evidence type="ECO:0000259" key="8">
    <source>
        <dbReference type="PROSITE" id="PS50944"/>
    </source>
</evidence>
<dbReference type="SMART" id="SM00899">
    <property type="entry name" value="FeoA"/>
    <property type="match status" value="1"/>
</dbReference>
<dbReference type="GO" id="GO:0046983">
    <property type="term" value="F:protein dimerization activity"/>
    <property type="evidence" value="ECO:0007669"/>
    <property type="project" value="InterPro"/>
</dbReference>
<dbReference type="AlphaFoldDB" id="A0A1H3CK97"/>
<evidence type="ECO:0000256" key="1">
    <source>
        <dbReference type="ARBA" id="ARBA00004496"/>
    </source>
</evidence>
<dbReference type="InterPro" id="IPR036390">
    <property type="entry name" value="WH_DNA-bd_sf"/>
</dbReference>
<dbReference type="InterPro" id="IPR050536">
    <property type="entry name" value="DtxR_MntR_Metal-Reg"/>
</dbReference>
<dbReference type="InterPro" id="IPR008988">
    <property type="entry name" value="Transcriptional_repressor_C"/>
</dbReference>
<dbReference type="SMART" id="SM00529">
    <property type="entry name" value="HTH_DTXR"/>
    <property type="match status" value="1"/>
</dbReference>
<feature type="domain" description="HTH dtxR-type" evidence="8">
    <location>
        <begin position="2"/>
        <end position="64"/>
    </location>
</feature>
<gene>
    <name evidence="9" type="ORF">SAMN04487946_10157</name>
</gene>
<organism evidence="9 10">
    <name type="scientific">Halobellus clavatus</name>
    <dbReference type="NCBI Taxonomy" id="660517"/>
    <lineage>
        <taxon>Archaea</taxon>
        <taxon>Methanobacteriati</taxon>
        <taxon>Methanobacteriota</taxon>
        <taxon>Stenosarchaea group</taxon>
        <taxon>Halobacteria</taxon>
        <taxon>Halobacteriales</taxon>
        <taxon>Haloferacaceae</taxon>
        <taxon>Halobellus</taxon>
    </lineage>
</organism>
<dbReference type="InterPro" id="IPR038157">
    <property type="entry name" value="FeoA_core_dom"/>
</dbReference>
<evidence type="ECO:0000256" key="7">
    <source>
        <dbReference type="ARBA" id="ARBA00023163"/>
    </source>
</evidence>
<keyword evidence="5" id="KW-0805">Transcription regulation</keyword>
<name>A0A1H3CK97_9EURY</name>
<proteinExistence type="inferred from homology"/>
<dbReference type="Pfam" id="PF02742">
    <property type="entry name" value="Fe_dep_repr_C"/>
    <property type="match status" value="1"/>
</dbReference>
<evidence type="ECO:0000256" key="4">
    <source>
        <dbReference type="ARBA" id="ARBA00023004"/>
    </source>
</evidence>
<comment type="subcellular location">
    <subcellularLocation>
        <location evidence="1">Cytoplasm</location>
    </subcellularLocation>
</comment>
<evidence type="ECO:0000256" key="3">
    <source>
        <dbReference type="ARBA" id="ARBA00011738"/>
    </source>
</evidence>
<dbReference type="SUPFAM" id="SSF50037">
    <property type="entry name" value="C-terminal domain of transcriptional repressors"/>
    <property type="match status" value="1"/>
</dbReference>
<comment type="similarity">
    <text evidence="2">Belongs to the DtxR/MntR family.</text>
</comment>
<dbReference type="InterPro" id="IPR022689">
    <property type="entry name" value="Iron_dep_repressor"/>
</dbReference>
<comment type="subunit">
    <text evidence="3">Homodimer.</text>
</comment>
<dbReference type="InterPro" id="IPR036421">
    <property type="entry name" value="Fe_dep_repressor_sf"/>
</dbReference>
<dbReference type="Pfam" id="PF01325">
    <property type="entry name" value="Fe_dep_repress"/>
    <property type="match status" value="1"/>
</dbReference>
<evidence type="ECO:0000256" key="6">
    <source>
        <dbReference type="ARBA" id="ARBA00023125"/>
    </source>
</evidence>
<dbReference type="InterPro" id="IPR007167">
    <property type="entry name" value="Fe-transptr_FeoA-like"/>
</dbReference>
<evidence type="ECO:0000256" key="5">
    <source>
        <dbReference type="ARBA" id="ARBA00023015"/>
    </source>
</evidence>
<dbReference type="GO" id="GO:0005737">
    <property type="term" value="C:cytoplasm"/>
    <property type="evidence" value="ECO:0007669"/>
    <property type="project" value="UniProtKB-SubCell"/>
</dbReference>
<dbReference type="Pfam" id="PF04023">
    <property type="entry name" value="FeoA"/>
    <property type="match status" value="1"/>
</dbReference>
<dbReference type="PANTHER" id="PTHR33238">
    <property type="entry name" value="IRON (METAL) DEPENDENT REPRESSOR, DTXR FAMILY"/>
    <property type="match status" value="1"/>
</dbReference>
<keyword evidence="7" id="KW-0804">Transcription</keyword>
<dbReference type="GO" id="GO:0003677">
    <property type="term" value="F:DNA binding"/>
    <property type="evidence" value="ECO:0007669"/>
    <property type="project" value="UniProtKB-KW"/>
</dbReference>
<dbReference type="GO" id="GO:0003700">
    <property type="term" value="F:DNA-binding transcription factor activity"/>
    <property type="evidence" value="ECO:0007669"/>
    <property type="project" value="InterPro"/>
</dbReference>
<dbReference type="SUPFAM" id="SSF47979">
    <property type="entry name" value="Iron-dependent repressor protein, dimerization domain"/>
    <property type="match status" value="1"/>
</dbReference>
<dbReference type="PROSITE" id="PS50944">
    <property type="entry name" value="HTH_DTXR"/>
    <property type="match status" value="1"/>
</dbReference>
<dbReference type="PANTHER" id="PTHR33238:SF7">
    <property type="entry name" value="IRON-DEPENDENT TRANSCRIPTIONAL REGULATOR"/>
    <property type="match status" value="1"/>
</dbReference>
<sequence>MLSDVMEDYLKAIYQLQARTGPPVSTSAIADTVGKTPATVTSMLETLEERGLVAREKYKGAELTAEGETVALEVLRHHRLLECYLAEHLDYAWSEVHEEADALEHHISEEFERRVAAALDDPVVDPHGDPIPSADLSPLDEDDATPLTAHDVGSRVVVSRVSDRDREELEYLADAGVTPGTVLEIVDIAPFGMVTVRTEDEAEQSLPESVADAISVRPAAEAGAAAGPGEVTDA</sequence>
<dbReference type="EMBL" id="FNPB01000001">
    <property type="protein sequence ID" value="SDX54430.1"/>
    <property type="molecule type" value="Genomic_DNA"/>
</dbReference>
<dbReference type="InterPro" id="IPR036388">
    <property type="entry name" value="WH-like_DNA-bd_sf"/>
</dbReference>
<evidence type="ECO:0000313" key="9">
    <source>
        <dbReference type="EMBL" id="SDX54430.1"/>
    </source>
</evidence>
<dbReference type="Gene3D" id="1.10.10.10">
    <property type="entry name" value="Winged helix-like DNA-binding domain superfamily/Winged helix DNA-binding domain"/>
    <property type="match status" value="1"/>
</dbReference>
<dbReference type="InterPro" id="IPR001367">
    <property type="entry name" value="Fe_dep_repressor"/>
</dbReference>
<dbReference type="OrthoDB" id="24735at2157"/>
<keyword evidence="10" id="KW-1185">Reference proteome</keyword>
<reference evidence="10" key="1">
    <citation type="submission" date="2016-10" db="EMBL/GenBank/DDBJ databases">
        <authorList>
            <person name="Varghese N."/>
            <person name="Submissions S."/>
        </authorList>
    </citation>
    <scope>NUCLEOTIDE SEQUENCE [LARGE SCALE GENOMIC DNA]</scope>
    <source>
        <strain evidence="10">CGMCC 1.10118</strain>
    </source>
</reference>
<dbReference type="SUPFAM" id="SSF46785">
    <property type="entry name" value="Winged helix' DNA-binding domain"/>
    <property type="match status" value="1"/>
</dbReference>
<evidence type="ECO:0000313" key="10">
    <source>
        <dbReference type="Proteomes" id="UP000199170"/>
    </source>
</evidence>
<dbReference type="Proteomes" id="UP000199170">
    <property type="component" value="Unassembled WGS sequence"/>
</dbReference>